<evidence type="ECO:0000256" key="4">
    <source>
        <dbReference type="ARBA" id="ARBA00022840"/>
    </source>
</evidence>
<protein>
    <recommendedName>
        <fullName evidence="5">Thiamine diphosphokinase</fullName>
        <ecNumber evidence="5">2.7.6.2</ecNumber>
    </recommendedName>
</protein>
<accession>A0A1I3BH03</accession>
<dbReference type="SMART" id="SM00983">
    <property type="entry name" value="TPK_B1_binding"/>
    <property type="match status" value="1"/>
</dbReference>
<dbReference type="GO" id="GO:0006772">
    <property type="term" value="P:thiamine metabolic process"/>
    <property type="evidence" value="ECO:0007669"/>
    <property type="project" value="UniProtKB-UniRule"/>
</dbReference>
<keyword evidence="8" id="KW-1185">Reference proteome</keyword>
<reference evidence="7 8" key="1">
    <citation type="submission" date="2016-10" db="EMBL/GenBank/DDBJ databases">
        <authorList>
            <person name="de Groot N.N."/>
        </authorList>
    </citation>
    <scope>NUCLEOTIDE SEQUENCE [LARGE SCALE GENOMIC DNA]</scope>
    <source>
        <strain evidence="7 8">DSM 27630</strain>
    </source>
</reference>
<dbReference type="PANTHER" id="PTHR41299:SF1">
    <property type="entry name" value="THIAMINE PYROPHOSPHOKINASE"/>
    <property type="match status" value="1"/>
</dbReference>
<dbReference type="RefSeq" id="WP_092091528.1">
    <property type="nucleotide sequence ID" value="NZ_FOQE01000006.1"/>
</dbReference>
<dbReference type="Proteomes" id="UP000198668">
    <property type="component" value="Unassembled WGS sequence"/>
</dbReference>
<keyword evidence="3 7" id="KW-0418">Kinase</keyword>
<dbReference type="GO" id="GO:0004788">
    <property type="term" value="F:thiamine diphosphokinase activity"/>
    <property type="evidence" value="ECO:0007669"/>
    <property type="project" value="UniProtKB-UniRule"/>
</dbReference>
<dbReference type="InterPro" id="IPR007371">
    <property type="entry name" value="TPK_catalytic"/>
</dbReference>
<dbReference type="AlphaFoldDB" id="A0A1I3BH03"/>
<sequence length="221" mass="24769">MTKIGIMLGGPGASIPFLNEEIKKTAQWIGVDYGTIRLLEAGMIPMTAIGDFDSVNNEEWEMINRKVKDVKTFPSEKDDTDTELAIQLALTTYQASEIILYGATAGRMDHLLSNLFLVLQPRFKQHAQKIHLIDLQNTISFYLPGSYQIEKEADKKYLAFVCMTPVKALSLVRTKYPLKKKDFDYPISLASNEFLEGTAEFSFTEGIVAVIQSKDNSEKGS</sequence>
<dbReference type="Pfam" id="PF04263">
    <property type="entry name" value="TPK_catalytic"/>
    <property type="match status" value="1"/>
</dbReference>
<evidence type="ECO:0000313" key="7">
    <source>
        <dbReference type="EMBL" id="SFH61376.1"/>
    </source>
</evidence>
<dbReference type="Gene3D" id="3.40.50.10240">
    <property type="entry name" value="Thiamin pyrophosphokinase, catalytic domain"/>
    <property type="match status" value="1"/>
</dbReference>
<name>A0A1I3BH03_9LACT</name>
<dbReference type="InterPro" id="IPR036759">
    <property type="entry name" value="TPK_catalytic_sf"/>
</dbReference>
<evidence type="ECO:0000256" key="1">
    <source>
        <dbReference type="ARBA" id="ARBA00022679"/>
    </source>
</evidence>
<dbReference type="PANTHER" id="PTHR41299">
    <property type="entry name" value="THIAMINE PYROPHOSPHOKINASE"/>
    <property type="match status" value="1"/>
</dbReference>
<dbReference type="EC" id="2.7.6.2" evidence="5"/>
<dbReference type="NCBIfam" id="TIGR01378">
    <property type="entry name" value="thi_PPkinase"/>
    <property type="match status" value="1"/>
</dbReference>
<dbReference type="InterPro" id="IPR006282">
    <property type="entry name" value="Thi_PPkinase"/>
</dbReference>
<dbReference type="InterPro" id="IPR053149">
    <property type="entry name" value="TPK"/>
</dbReference>
<evidence type="ECO:0000256" key="3">
    <source>
        <dbReference type="ARBA" id="ARBA00022777"/>
    </source>
</evidence>
<evidence type="ECO:0000313" key="8">
    <source>
        <dbReference type="Proteomes" id="UP000198668"/>
    </source>
</evidence>
<proteinExistence type="predicted"/>
<dbReference type="GO" id="GO:0009229">
    <property type="term" value="P:thiamine diphosphate biosynthetic process"/>
    <property type="evidence" value="ECO:0007669"/>
    <property type="project" value="InterPro"/>
</dbReference>
<dbReference type="GO" id="GO:0030975">
    <property type="term" value="F:thiamine binding"/>
    <property type="evidence" value="ECO:0007669"/>
    <property type="project" value="InterPro"/>
</dbReference>
<gene>
    <name evidence="7" type="ORF">SAMN04489868_10677</name>
</gene>
<dbReference type="SUPFAM" id="SSF63999">
    <property type="entry name" value="Thiamin pyrophosphokinase, catalytic domain"/>
    <property type="match status" value="1"/>
</dbReference>
<dbReference type="InterPro" id="IPR007373">
    <property type="entry name" value="Thiamin_PyroPKinase_B1-bd"/>
</dbReference>
<evidence type="ECO:0000256" key="5">
    <source>
        <dbReference type="NCBIfam" id="TIGR01378"/>
    </source>
</evidence>
<dbReference type="EMBL" id="FOQE01000006">
    <property type="protein sequence ID" value="SFH61376.1"/>
    <property type="molecule type" value="Genomic_DNA"/>
</dbReference>
<feature type="domain" description="Thiamin pyrophosphokinase thiamin-binding" evidence="6">
    <location>
        <begin position="145"/>
        <end position="209"/>
    </location>
</feature>
<dbReference type="GO" id="GO:0016301">
    <property type="term" value="F:kinase activity"/>
    <property type="evidence" value="ECO:0007669"/>
    <property type="project" value="UniProtKB-KW"/>
</dbReference>
<evidence type="ECO:0000256" key="2">
    <source>
        <dbReference type="ARBA" id="ARBA00022741"/>
    </source>
</evidence>
<keyword evidence="4" id="KW-0067">ATP-binding</keyword>
<organism evidence="7 8">
    <name type="scientific">Pisciglobus halotolerans</name>
    <dbReference type="NCBI Taxonomy" id="745365"/>
    <lineage>
        <taxon>Bacteria</taxon>
        <taxon>Bacillati</taxon>
        <taxon>Bacillota</taxon>
        <taxon>Bacilli</taxon>
        <taxon>Lactobacillales</taxon>
        <taxon>Carnobacteriaceae</taxon>
    </lineage>
</organism>
<dbReference type="GO" id="GO:0005524">
    <property type="term" value="F:ATP binding"/>
    <property type="evidence" value="ECO:0007669"/>
    <property type="project" value="UniProtKB-KW"/>
</dbReference>
<evidence type="ECO:0000259" key="6">
    <source>
        <dbReference type="SMART" id="SM00983"/>
    </source>
</evidence>
<keyword evidence="2" id="KW-0547">Nucleotide-binding</keyword>
<dbReference type="OrthoDB" id="9804377at2"/>
<keyword evidence="1" id="KW-0808">Transferase</keyword>
<dbReference type="Pfam" id="PF04265">
    <property type="entry name" value="TPK_B1_binding"/>
    <property type="match status" value="1"/>
</dbReference>
<dbReference type="CDD" id="cd07995">
    <property type="entry name" value="TPK"/>
    <property type="match status" value="1"/>
</dbReference>